<accession>A0A9F5IQ93</accession>
<dbReference type="KEGG" id="pbi:103067800"/>
<feature type="region of interest" description="Disordered" evidence="2">
    <location>
        <begin position="1"/>
        <end position="22"/>
    </location>
</feature>
<dbReference type="SUPFAM" id="SSF55781">
    <property type="entry name" value="GAF domain-like"/>
    <property type="match status" value="1"/>
</dbReference>
<dbReference type="OrthoDB" id="199400at2759"/>
<feature type="coiled-coil region" evidence="1">
    <location>
        <begin position="187"/>
        <end position="224"/>
    </location>
</feature>
<evidence type="ECO:0000313" key="3">
    <source>
        <dbReference type="Proteomes" id="UP000695026"/>
    </source>
</evidence>
<dbReference type="PANTHER" id="PTHR46788">
    <property type="entry name" value="EF-HAND CALCIUM-BINDING DOMAIN-CONTAINING PROTEIN 5"/>
    <property type="match status" value="1"/>
</dbReference>
<dbReference type="RefSeq" id="XP_025029424.1">
    <property type="nucleotide sequence ID" value="XM_025173656.1"/>
</dbReference>
<dbReference type="CDD" id="cd22968">
    <property type="entry name" value="DD_EFCAB5"/>
    <property type="match status" value="1"/>
</dbReference>
<keyword evidence="1" id="KW-0175">Coiled coil</keyword>
<reference evidence="4" key="1">
    <citation type="submission" date="2025-08" db="UniProtKB">
        <authorList>
            <consortium name="RefSeq"/>
        </authorList>
    </citation>
    <scope>IDENTIFICATION</scope>
    <source>
        <tissue evidence="4">Liver</tissue>
    </source>
</reference>
<keyword evidence="3" id="KW-1185">Reference proteome</keyword>
<dbReference type="PANTHER" id="PTHR46788:SF1">
    <property type="entry name" value="EF-HAND CALCIUM-BINDING DOMAIN-CONTAINING PROTEIN 5"/>
    <property type="match status" value="1"/>
</dbReference>
<organism evidence="3 4">
    <name type="scientific">Python bivittatus</name>
    <name type="common">Burmese python</name>
    <name type="synonym">Python molurus bivittatus</name>
    <dbReference type="NCBI Taxonomy" id="176946"/>
    <lineage>
        <taxon>Eukaryota</taxon>
        <taxon>Metazoa</taxon>
        <taxon>Chordata</taxon>
        <taxon>Craniata</taxon>
        <taxon>Vertebrata</taxon>
        <taxon>Euteleostomi</taxon>
        <taxon>Lepidosauria</taxon>
        <taxon>Squamata</taxon>
        <taxon>Bifurcata</taxon>
        <taxon>Unidentata</taxon>
        <taxon>Episquamata</taxon>
        <taxon>Toxicofera</taxon>
        <taxon>Serpentes</taxon>
        <taxon>Henophidia</taxon>
        <taxon>Pythonidae</taxon>
        <taxon>Python</taxon>
    </lineage>
</organism>
<gene>
    <name evidence="4" type="primary">EFCAB5</name>
</gene>
<evidence type="ECO:0000256" key="1">
    <source>
        <dbReference type="SAM" id="Coils"/>
    </source>
</evidence>
<feature type="compositionally biased region" description="Basic and acidic residues" evidence="2">
    <location>
        <begin position="557"/>
        <end position="591"/>
    </location>
</feature>
<evidence type="ECO:0000256" key="2">
    <source>
        <dbReference type="SAM" id="MobiDB-lite"/>
    </source>
</evidence>
<dbReference type="GeneID" id="103067800"/>
<dbReference type="OMA" id="KNDYNGS"/>
<protein>
    <submittedName>
        <fullName evidence="4">EF-hand calcium-binding domain-containing protein 5</fullName>
    </submittedName>
</protein>
<dbReference type="Proteomes" id="UP000695026">
    <property type="component" value="Unplaced"/>
</dbReference>
<name>A0A9F5IQ93_PYTBI</name>
<feature type="region of interest" description="Disordered" evidence="2">
    <location>
        <begin position="426"/>
        <end position="625"/>
    </location>
</feature>
<evidence type="ECO:0000313" key="4">
    <source>
        <dbReference type="RefSeq" id="XP_025029424.1"/>
    </source>
</evidence>
<dbReference type="Gene3D" id="1.20.920.60">
    <property type="match status" value="1"/>
</dbReference>
<dbReference type="CTD" id="374786"/>
<proteinExistence type="predicted"/>
<feature type="compositionally biased region" description="Basic and acidic residues" evidence="2">
    <location>
        <begin position="1"/>
        <end position="15"/>
    </location>
</feature>
<sequence length="1374" mass="156185">MAAEPEKKNDLESNHASDLPMEVEKQSSRVILHSLTPAMDAQWKAIFHERVQPRALDLQGIKMEKLNKETIRQKKVEQQDPPDSLSQDWFNTESMTLETRAYLLDKLLPTLVPGVEKLLRVAERKKVLDLKESEPCHFDPVNFLGEYLMRHNPSYDLTAKPNPYVRGLKVITDKLKTQVPDTTMHKLAQMKNLVEEKRQRREDVENIKNQVDQLRKEALALQFQEWTQDASGQIPLALIQSALKSFLEVQRFLLSADIYARPLEAVGTLEVKVNQEEFMEYLLSYIKNFTSDMFQELLKHLLQCAHDTRNTIRHDIWRQMFLQLFFDCDHGKIGLLDRLRVLSLLEKFYNSSSELAKETYRDPRKWPIAELDDIDLTEFWGDMEPDEDEEVLPEDHPPMPERTLSAEAIFLNTYLKDIISDVDLAAHGTNGDPREPAVSGPEEAGLEQEVSPLEAGSEVVPTAASQDQAEIPVAELEPQGAETQEEPLLASEGTTEPTAEETEIPAGEETAPEDQPVTAPEPGLEREEAAPSSFTKVATEVQKILDQEEDSGLEAPPGERDLPTKEMGVDEAGEQEKPEEKAEPEDKRLLGPEDQAAARTDRLPGTLVTELPLSPTSRASKEKKKGPQLVYGAVWSGNFQTADLTFKYADYGKEIREDWNKEDSRFSDLRMSMIEILARGPPACTSTFDKDSLSLSQFVQLMETFASERTSLPKLRKLTESVKKGYMQTEAEKFSQLEKIHHSSNLVRQQLLLAALFEKWDNESSGFIDMMEVDSVLSTFKEGMEEEALTKAKLQLSFPNWHPSGVVKLSLKDFQAYIELVVSELTGNEDEILDNIVEFLMMTVERTHLERLRGNARRKWLLRIEHSAKTSGGCMEPVYQEVFKALCRDTDAHGDKKKVSAYIALLEYNVIAPERGDVLLRYVACTEDDAPYVLNQILFMDMQGVSFSAALDDKPIHVPRVQLHGNIHFWNPDRRETERRGSFLVLPLEDVQRRVFGVLGLDTLRDTNEKTIFVPHEIRYYQGIAHSFSKAYHHIRTQRSLLQVIITAVEWLSGQAPGLRNITAYFMDPGDNRMQDYTLRKAMASDLKGELKVSEPPAPTLSRKEDTFKSYLFKCIDCALVVTESIYGEHHVAVPLRNPVGEAIGVLDLNLGDRQRLPPCAHKDLQKMLKMMQGATHEILKEDSGDLGPYFVLEAEYVGDWRRGGVLFYRFMLQDLQNCIWNLDPWTSFGDIRSLEQPPALIHTILKCVLLVLYPQWAGTEEVENWNLCLQKLDGELIENICYFDPTASYVEIRPEVLSQCLQGARRRAVWRLSSAPLEYLYDWVCVCLSLIEMAKKLQHHKSTTGSSSALLTPTFSQSLRSSQISTIRTTSSA</sequence>